<reference evidence="6 7" key="1">
    <citation type="submission" date="2020-08" db="EMBL/GenBank/DDBJ databases">
        <title>Sequencing the genomes of 1000 actinobacteria strains.</title>
        <authorList>
            <person name="Klenk H.-P."/>
        </authorList>
    </citation>
    <scope>NUCLEOTIDE SEQUENCE [LARGE SCALE GENOMIC DNA]</scope>
    <source>
        <strain evidence="6 7">DSM 105784</strain>
    </source>
</reference>
<accession>A0A841AME1</accession>
<dbReference type="PANTHER" id="PTHR30154">
    <property type="entry name" value="LEUCINE-RESPONSIVE REGULATORY PROTEIN"/>
    <property type="match status" value="1"/>
</dbReference>
<dbReference type="Proteomes" id="UP000536685">
    <property type="component" value="Unassembled WGS sequence"/>
</dbReference>
<evidence type="ECO:0000256" key="3">
    <source>
        <dbReference type="ARBA" id="ARBA00023163"/>
    </source>
</evidence>
<dbReference type="InterPro" id="IPR036390">
    <property type="entry name" value="WH_DNA-bd_sf"/>
</dbReference>
<sequence>MISAGKAATPAPSAGKSVADRAKPLQLDAVSKAIIEQLQEDGRRSYAEIGKAVGLSEAAVRQRVQKLTESGVMQVVAVTDPMQLGFYRQAMIGIRVSGDTTIVAEALGALTAVDYVVLTAGSFDIMAEVVCENDDDLIDLLNKQIRAIDGVQSTETFVYLKLFKQFYNWGTR</sequence>
<dbReference type="PROSITE" id="PS00519">
    <property type="entry name" value="HTH_ASNC_1"/>
    <property type="match status" value="1"/>
</dbReference>
<dbReference type="PROSITE" id="PS50956">
    <property type="entry name" value="HTH_ASNC_2"/>
    <property type="match status" value="1"/>
</dbReference>
<dbReference type="Pfam" id="PF13404">
    <property type="entry name" value="HTH_AsnC-type"/>
    <property type="match status" value="1"/>
</dbReference>
<dbReference type="InterPro" id="IPR011008">
    <property type="entry name" value="Dimeric_a/b-barrel"/>
</dbReference>
<dbReference type="InterPro" id="IPR000485">
    <property type="entry name" value="AsnC-type_HTH_dom"/>
</dbReference>
<evidence type="ECO:0000313" key="6">
    <source>
        <dbReference type="EMBL" id="MBB5842695.1"/>
    </source>
</evidence>
<dbReference type="Gene3D" id="1.10.10.10">
    <property type="entry name" value="Winged helix-like DNA-binding domain superfamily/Winged helix DNA-binding domain"/>
    <property type="match status" value="1"/>
</dbReference>
<dbReference type="InterPro" id="IPR019888">
    <property type="entry name" value="Tscrpt_reg_AsnC-like"/>
</dbReference>
<dbReference type="PANTHER" id="PTHR30154:SF34">
    <property type="entry name" value="TRANSCRIPTIONAL REGULATOR AZLB"/>
    <property type="match status" value="1"/>
</dbReference>
<dbReference type="RefSeq" id="WP_184234228.1">
    <property type="nucleotide sequence ID" value="NZ_JACHMJ010000001.1"/>
</dbReference>
<name>A0A841AME1_9MICO</name>
<dbReference type="InterPro" id="IPR019885">
    <property type="entry name" value="Tscrpt_reg_HTH_AsnC-type_CS"/>
</dbReference>
<dbReference type="SUPFAM" id="SSF46785">
    <property type="entry name" value="Winged helix' DNA-binding domain"/>
    <property type="match status" value="1"/>
</dbReference>
<keyword evidence="7" id="KW-1185">Reference proteome</keyword>
<evidence type="ECO:0000259" key="5">
    <source>
        <dbReference type="PROSITE" id="PS50956"/>
    </source>
</evidence>
<dbReference type="Pfam" id="PF22482">
    <property type="entry name" value="AsnC_trans_reg_3"/>
    <property type="match status" value="1"/>
</dbReference>
<dbReference type="SUPFAM" id="SSF54909">
    <property type="entry name" value="Dimeric alpha+beta barrel"/>
    <property type="match status" value="1"/>
</dbReference>
<dbReference type="GO" id="GO:0043200">
    <property type="term" value="P:response to amino acid"/>
    <property type="evidence" value="ECO:0007669"/>
    <property type="project" value="TreeGrafter"/>
</dbReference>
<dbReference type="PRINTS" id="PR00033">
    <property type="entry name" value="HTHASNC"/>
</dbReference>
<dbReference type="Gene3D" id="3.30.70.920">
    <property type="match status" value="1"/>
</dbReference>
<keyword evidence="1" id="KW-0805">Transcription regulation</keyword>
<feature type="region of interest" description="Disordered" evidence="4">
    <location>
        <begin position="1"/>
        <end position="20"/>
    </location>
</feature>
<dbReference type="GO" id="GO:0043565">
    <property type="term" value="F:sequence-specific DNA binding"/>
    <property type="evidence" value="ECO:0007669"/>
    <property type="project" value="InterPro"/>
</dbReference>
<dbReference type="GO" id="GO:0005829">
    <property type="term" value="C:cytosol"/>
    <property type="evidence" value="ECO:0007669"/>
    <property type="project" value="TreeGrafter"/>
</dbReference>
<evidence type="ECO:0000256" key="1">
    <source>
        <dbReference type="ARBA" id="ARBA00023015"/>
    </source>
</evidence>
<dbReference type="EMBL" id="JACHMJ010000001">
    <property type="protein sequence ID" value="MBB5842695.1"/>
    <property type="molecule type" value="Genomic_DNA"/>
</dbReference>
<dbReference type="AlphaFoldDB" id="A0A841AME1"/>
<evidence type="ECO:0000313" key="7">
    <source>
        <dbReference type="Proteomes" id="UP000536685"/>
    </source>
</evidence>
<dbReference type="InterPro" id="IPR054609">
    <property type="entry name" value="PF0864-like_C"/>
</dbReference>
<proteinExistence type="predicted"/>
<keyword evidence="3" id="KW-0804">Transcription</keyword>
<organism evidence="6 7">
    <name type="scientific">Conyzicola lurida</name>
    <dbReference type="NCBI Taxonomy" id="1172621"/>
    <lineage>
        <taxon>Bacteria</taxon>
        <taxon>Bacillati</taxon>
        <taxon>Actinomycetota</taxon>
        <taxon>Actinomycetes</taxon>
        <taxon>Micrococcales</taxon>
        <taxon>Microbacteriaceae</taxon>
        <taxon>Conyzicola</taxon>
    </lineage>
</organism>
<feature type="domain" description="HTH asnC-type" evidence="5">
    <location>
        <begin position="27"/>
        <end position="87"/>
    </location>
</feature>
<gene>
    <name evidence="6" type="ORF">HD599_001018</name>
</gene>
<comment type="caution">
    <text evidence="6">The sequence shown here is derived from an EMBL/GenBank/DDBJ whole genome shotgun (WGS) entry which is preliminary data.</text>
</comment>
<protein>
    <submittedName>
        <fullName evidence="6">Lrp/AsnC family transcriptional regulator for asnA, asnC and gidA</fullName>
    </submittedName>
</protein>
<dbReference type="InterPro" id="IPR036388">
    <property type="entry name" value="WH-like_DNA-bd_sf"/>
</dbReference>
<evidence type="ECO:0000256" key="4">
    <source>
        <dbReference type="SAM" id="MobiDB-lite"/>
    </source>
</evidence>
<keyword evidence="2" id="KW-0238">DNA-binding</keyword>
<dbReference type="SMART" id="SM00344">
    <property type="entry name" value="HTH_ASNC"/>
    <property type="match status" value="1"/>
</dbReference>
<evidence type="ECO:0000256" key="2">
    <source>
        <dbReference type="ARBA" id="ARBA00023125"/>
    </source>
</evidence>